<dbReference type="PRINTS" id="PR00237">
    <property type="entry name" value="GPCRRHODOPSN"/>
</dbReference>
<proteinExistence type="inferred from homology"/>
<evidence type="ECO:0000256" key="4">
    <source>
        <dbReference type="ARBA" id="ARBA00022692"/>
    </source>
</evidence>
<sequence length="426" mass="48221">MAAASTGQGSSKITPEVLQEMLQYYNLSRQEFINTYNIQPLVYVPELPRSAKITFVIMYVLIFVLALAGNTLVIYIVVKKRAIQTATDIFICSLAVSDLLITFFCIPFTLLQNISSEWFGGVLVCKTVPFVQTTAIVTGILTMTCIAIERYQGIVFPLKMRRQYSSKRAYKVLGLVWIASVVVGSPMLFVQQLQYDFLYDHYHVCCQESWSSLTYRQAYTTFIMVALFLLPLTAMLFLYTRIGIELWIRKRVGDASVLNTMNHREIAVKMMVTIVLLFTICWAPFHTVHMLFEYNDLEKKYDGVTLNMIIAIVQAVGFFNSFNNPIVYAFMNENFKKTCVSTLSRCIRKSNQQRGATVAPRLSVQFIKPQSREAFLNPDEGNSSEQASAEKGASSSLHRERSLEVIGEKISTVQTEIPANSSSQVK</sequence>
<comment type="function">
    <text evidence="11">Receptor for the orexigenic neuropeptide QRFP. The activity of this receptor is mediated by G proteins that modulate adenylate cyclase activity and intracellular calcium levels.</text>
</comment>
<protein>
    <recommendedName>
        <fullName evidence="12">Pyroglutamylated RF-amide peptide receptor</fullName>
    </recommendedName>
    <alternativeName>
        <fullName evidence="13">AQ27</fullName>
    </alternativeName>
    <alternativeName>
        <fullName evidence="15">G-protein coupled receptor 103</fullName>
    </alternativeName>
    <alternativeName>
        <fullName evidence="14">Orexigenic neuropeptide QRFP receptor</fullName>
    </alternativeName>
    <alternativeName>
        <fullName evidence="16">SP9155</fullName>
    </alternativeName>
</protein>
<comment type="similarity">
    <text evidence="2 17">Belongs to the G-protein coupled receptor 1 family.</text>
</comment>
<evidence type="ECO:0000256" key="7">
    <source>
        <dbReference type="ARBA" id="ARBA00023136"/>
    </source>
</evidence>
<keyword evidence="4 17" id="KW-0812">Transmembrane</keyword>
<dbReference type="InterPro" id="IPR000276">
    <property type="entry name" value="GPCR_Rhodpsn"/>
</dbReference>
<evidence type="ECO:0000256" key="5">
    <source>
        <dbReference type="ARBA" id="ARBA00022989"/>
    </source>
</evidence>
<dbReference type="InterPro" id="IPR000611">
    <property type="entry name" value="NPY_rcpt"/>
</dbReference>
<evidence type="ECO:0000256" key="6">
    <source>
        <dbReference type="ARBA" id="ARBA00023040"/>
    </source>
</evidence>
<evidence type="ECO:0000256" key="17">
    <source>
        <dbReference type="RuleBase" id="RU000688"/>
    </source>
</evidence>
<feature type="transmembrane region" description="Helical" evidence="19">
    <location>
        <begin position="169"/>
        <end position="189"/>
    </location>
</feature>
<reference evidence="21" key="3">
    <citation type="submission" date="2025-08" db="UniProtKB">
        <authorList>
            <consortium name="Ensembl"/>
        </authorList>
    </citation>
    <scope>IDENTIFICATION</scope>
    <source>
        <strain evidence="21">HNI</strain>
    </source>
</reference>
<feature type="transmembrane region" description="Helical" evidence="19">
    <location>
        <begin position="89"/>
        <end position="110"/>
    </location>
</feature>
<dbReference type="InterPro" id="IPR017452">
    <property type="entry name" value="GPCR_Rhodpsn_7TM"/>
</dbReference>
<dbReference type="Gene3D" id="1.20.1070.10">
    <property type="entry name" value="Rhodopsin 7-helix transmembrane proteins"/>
    <property type="match status" value="1"/>
</dbReference>
<feature type="transmembrane region" description="Helical" evidence="19">
    <location>
        <begin position="130"/>
        <end position="148"/>
    </location>
</feature>
<dbReference type="Proteomes" id="UP000265180">
    <property type="component" value="Chromosome 19"/>
</dbReference>
<reference evidence="21" key="4">
    <citation type="submission" date="2025-09" db="UniProtKB">
        <authorList>
            <consortium name="Ensembl"/>
        </authorList>
    </citation>
    <scope>IDENTIFICATION</scope>
    <source>
        <strain evidence="21">HNI</strain>
    </source>
</reference>
<feature type="transmembrane region" description="Helical" evidence="19">
    <location>
        <begin position="305"/>
        <end position="322"/>
    </location>
</feature>
<dbReference type="PANTHER" id="PTHR45695">
    <property type="entry name" value="LEUCOKININ RECEPTOR-RELATED"/>
    <property type="match status" value="1"/>
</dbReference>
<dbReference type="AlphaFoldDB" id="A0A3P9KDB6"/>
<dbReference type="Pfam" id="PF00001">
    <property type="entry name" value="7tm_1"/>
    <property type="match status" value="1"/>
</dbReference>
<name>A0A3P9KDB6_ORYLA</name>
<evidence type="ECO:0000256" key="15">
    <source>
        <dbReference type="ARBA" id="ARBA00082019"/>
    </source>
</evidence>
<dbReference type="GO" id="GO:0005886">
    <property type="term" value="C:plasma membrane"/>
    <property type="evidence" value="ECO:0007669"/>
    <property type="project" value="UniProtKB-SubCell"/>
</dbReference>
<feature type="region of interest" description="Disordered" evidence="18">
    <location>
        <begin position="374"/>
        <end position="401"/>
    </location>
</feature>
<feature type="transmembrane region" description="Helical" evidence="19">
    <location>
        <begin position="218"/>
        <end position="240"/>
    </location>
</feature>
<organism evidence="21 22">
    <name type="scientific">Oryzias latipes</name>
    <name type="common">Japanese rice fish</name>
    <name type="synonym">Japanese killifish</name>
    <dbReference type="NCBI Taxonomy" id="8090"/>
    <lineage>
        <taxon>Eukaryota</taxon>
        <taxon>Metazoa</taxon>
        <taxon>Chordata</taxon>
        <taxon>Craniata</taxon>
        <taxon>Vertebrata</taxon>
        <taxon>Euteleostomi</taxon>
        <taxon>Actinopterygii</taxon>
        <taxon>Neopterygii</taxon>
        <taxon>Teleostei</taxon>
        <taxon>Neoteleostei</taxon>
        <taxon>Acanthomorphata</taxon>
        <taxon>Ovalentaria</taxon>
        <taxon>Atherinomorphae</taxon>
        <taxon>Beloniformes</taxon>
        <taxon>Adrianichthyidae</taxon>
        <taxon>Oryziinae</taxon>
        <taxon>Oryzias</taxon>
    </lineage>
</organism>
<evidence type="ECO:0000259" key="20">
    <source>
        <dbReference type="PROSITE" id="PS50262"/>
    </source>
</evidence>
<keyword evidence="6 17" id="KW-0297">G-protein coupled receptor</keyword>
<evidence type="ECO:0000256" key="13">
    <source>
        <dbReference type="ARBA" id="ARBA00079726"/>
    </source>
</evidence>
<dbReference type="PRINTS" id="PR01012">
    <property type="entry name" value="NRPEPTIDEYR"/>
</dbReference>
<evidence type="ECO:0000313" key="22">
    <source>
        <dbReference type="Proteomes" id="UP000265180"/>
    </source>
</evidence>
<evidence type="ECO:0000256" key="18">
    <source>
        <dbReference type="SAM" id="MobiDB-lite"/>
    </source>
</evidence>
<evidence type="ECO:0000256" key="19">
    <source>
        <dbReference type="SAM" id="Phobius"/>
    </source>
</evidence>
<keyword evidence="3" id="KW-1003">Cell membrane</keyword>
<dbReference type="PROSITE" id="PS00237">
    <property type="entry name" value="G_PROTEIN_RECEP_F1_1"/>
    <property type="match status" value="1"/>
</dbReference>
<keyword evidence="10 17" id="KW-0807">Transducer</keyword>
<dbReference type="FunFam" id="1.20.1070.10:FF:000227">
    <property type="entry name" value="Pyroglutamylated RFamide peptide receptor a"/>
    <property type="match status" value="1"/>
</dbReference>
<dbReference type="Ensembl" id="ENSORLT00020004585.1">
    <property type="protein sequence ID" value="ENSORLP00020006445.1"/>
    <property type="gene ID" value="ENSORLG00020007297.1"/>
</dbReference>
<keyword evidence="7 19" id="KW-0472">Membrane</keyword>
<dbReference type="SUPFAM" id="SSF81321">
    <property type="entry name" value="Family A G protein-coupled receptor-like"/>
    <property type="match status" value="1"/>
</dbReference>
<evidence type="ECO:0000256" key="14">
    <source>
        <dbReference type="ARBA" id="ARBA00079958"/>
    </source>
</evidence>
<evidence type="ECO:0000256" key="9">
    <source>
        <dbReference type="ARBA" id="ARBA00023180"/>
    </source>
</evidence>
<evidence type="ECO:0000256" key="11">
    <source>
        <dbReference type="ARBA" id="ARBA00059793"/>
    </source>
</evidence>
<dbReference type="CDD" id="cd15205">
    <property type="entry name" value="7tmA_QRFPR"/>
    <property type="match status" value="1"/>
</dbReference>
<keyword evidence="8 17" id="KW-0675">Receptor</keyword>
<dbReference type="GO" id="GO:0004983">
    <property type="term" value="F:neuropeptide Y receptor activity"/>
    <property type="evidence" value="ECO:0007669"/>
    <property type="project" value="InterPro"/>
</dbReference>
<dbReference type="PROSITE" id="PS50262">
    <property type="entry name" value="G_PROTEIN_RECEP_F1_2"/>
    <property type="match status" value="1"/>
</dbReference>
<accession>A0A3P9KDB6</accession>
<reference key="1">
    <citation type="journal article" date="2007" name="Nature">
        <title>The medaka draft genome and insights into vertebrate genome evolution.</title>
        <authorList>
            <person name="Kasahara M."/>
            <person name="Naruse K."/>
            <person name="Sasaki S."/>
            <person name="Nakatani Y."/>
            <person name="Qu W."/>
            <person name="Ahsan B."/>
            <person name="Yamada T."/>
            <person name="Nagayasu Y."/>
            <person name="Doi K."/>
            <person name="Kasai Y."/>
            <person name="Jindo T."/>
            <person name="Kobayashi D."/>
            <person name="Shimada A."/>
            <person name="Toyoda A."/>
            <person name="Kuroki Y."/>
            <person name="Fujiyama A."/>
            <person name="Sasaki T."/>
            <person name="Shimizu A."/>
            <person name="Asakawa S."/>
            <person name="Shimizu N."/>
            <person name="Hashimoto S."/>
            <person name="Yang J."/>
            <person name="Lee Y."/>
            <person name="Matsushima K."/>
            <person name="Sugano S."/>
            <person name="Sakaizumi M."/>
            <person name="Narita T."/>
            <person name="Ohishi K."/>
            <person name="Haga S."/>
            <person name="Ohta F."/>
            <person name="Nomoto H."/>
            <person name="Nogata K."/>
            <person name="Morishita T."/>
            <person name="Endo T."/>
            <person name="Shin-I T."/>
            <person name="Takeda H."/>
            <person name="Morishita S."/>
            <person name="Kohara Y."/>
        </authorList>
    </citation>
    <scope>NUCLEOTIDE SEQUENCE [LARGE SCALE GENOMIC DNA]</scope>
    <source>
        <strain>Hd-rR</strain>
    </source>
</reference>
<evidence type="ECO:0000256" key="16">
    <source>
        <dbReference type="ARBA" id="ARBA00082238"/>
    </source>
</evidence>
<reference evidence="21 22" key="2">
    <citation type="submission" date="2017-04" db="EMBL/GenBank/DDBJ databases">
        <title>CpG methylation of centromeres and impact of large insertions on vertebrate speciation.</title>
        <authorList>
            <person name="Ichikawa K."/>
            <person name="Yoshimura J."/>
            <person name="Morishita S."/>
        </authorList>
    </citation>
    <scope>NUCLEOTIDE SEQUENCE</scope>
    <source>
        <strain evidence="21 22">HNI</strain>
    </source>
</reference>
<evidence type="ECO:0000256" key="8">
    <source>
        <dbReference type="ARBA" id="ARBA00023170"/>
    </source>
</evidence>
<feature type="domain" description="G-protein coupled receptors family 1 profile" evidence="20">
    <location>
        <begin position="69"/>
        <end position="328"/>
    </location>
</feature>
<feature type="transmembrane region" description="Helical" evidence="19">
    <location>
        <begin position="266"/>
        <end position="285"/>
    </location>
</feature>
<keyword evidence="9" id="KW-0325">Glycoprotein</keyword>
<evidence type="ECO:0000256" key="2">
    <source>
        <dbReference type="ARBA" id="ARBA00010663"/>
    </source>
</evidence>
<feature type="transmembrane region" description="Helical" evidence="19">
    <location>
        <begin position="53"/>
        <end position="77"/>
    </location>
</feature>
<evidence type="ECO:0000256" key="1">
    <source>
        <dbReference type="ARBA" id="ARBA00004651"/>
    </source>
</evidence>
<evidence type="ECO:0000256" key="12">
    <source>
        <dbReference type="ARBA" id="ARBA00070590"/>
    </source>
</evidence>
<comment type="subcellular location">
    <subcellularLocation>
        <location evidence="1">Cell membrane</location>
        <topology evidence="1">Multi-pass membrane protein</topology>
    </subcellularLocation>
</comment>
<evidence type="ECO:0000313" key="21">
    <source>
        <dbReference type="Ensembl" id="ENSORLP00020006445.1"/>
    </source>
</evidence>
<dbReference type="PANTHER" id="PTHR45695:SF20">
    <property type="entry name" value="PYROGLUTAMYLATED RFAMIDE PEPTIDE RECEPTOR"/>
    <property type="match status" value="1"/>
</dbReference>
<evidence type="ECO:0000256" key="10">
    <source>
        <dbReference type="ARBA" id="ARBA00023224"/>
    </source>
</evidence>
<evidence type="ECO:0000256" key="3">
    <source>
        <dbReference type="ARBA" id="ARBA00022475"/>
    </source>
</evidence>
<keyword evidence="5 19" id="KW-1133">Transmembrane helix</keyword>